<sequence>VAEQLWEQRFLRTPEQCRTKFNSLWSRYHKVRPGRVPELSVLNEEVDAVSGSWASAPKVAGRAVPGHEGRAAESGEWSQQNGEPTEVREGVWANSAAGDEEDFRDPSWEGRRLDLPVLFPPRAGRTPDSDRVPGWLSW</sequence>
<dbReference type="Proteomes" id="UP000008912">
    <property type="component" value="Unassembled WGS sequence"/>
</dbReference>
<dbReference type="Pfam" id="PF13837">
    <property type="entry name" value="Myb_DNA-bind_4"/>
    <property type="match status" value="1"/>
</dbReference>
<evidence type="ECO:0000256" key="1">
    <source>
        <dbReference type="SAM" id="MobiDB-lite"/>
    </source>
</evidence>
<accession>A0A7N5JL11</accession>
<dbReference type="InterPro" id="IPR044822">
    <property type="entry name" value="Myb_DNA-bind_4"/>
</dbReference>
<dbReference type="AlphaFoldDB" id="A0A7N5JL11"/>
<reference evidence="3 4" key="1">
    <citation type="journal article" date="2010" name="Nature">
        <title>The sequence and de novo assembly of the giant panda genome.</title>
        <authorList>
            <person name="Li R."/>
            <person name="Fan W."/>
            <person name="Tian G."/>
            <person name="Zhu H."/>
            <person name="He L."/>
            <person name="Cai J."/>
            <person name="Huang Q."/>
            <person name="Cai Q."/>
            <person name="Li B."/>
            <person name="Bai Y."/>
            <person name="Zhang Z."/>
            <person name="Zhang Y."/>
            <person name="Wang W."/>
            <person name="Li J."/>
            <person name="Wei F."/>
            <person name="Li H."/>
            <person name="Jian M."/>
            <person name="Li J."/>
            <person name="Zhang Z."/>
            <person name="Nielsen R."/>
            <person name="Li D."/>
            <person name="Gu W."/>
            <person name="Yang Z."/>
            <person name="Xuan Z."/>
            <person name="Ryder O.A."/>
            <person name="Leung F.C."/>
            <person name="Zhou Y."/>
            <person name="Cao J."/>
            <person name="Sun X."/>
            <person name="Fu Y."/>
            <person name="Fang X."/>
            <person name="Guo X."/>
            <person name="Wang B."/>
            <person name="Hou R."/>
            <person name="Shen F."/>
            <person name="Mu B."/>
            <person name="Ni P."/>
            <person name="Lin R."/>
            <person name="Qian W."/>
            <person name="Wang G."/>
            <person name="Yu C."/>
            <person name="Nie W."/>
            <person name="Wang J."/>
            <person name="Wu Z."/>
            <person name="Liang H."/>
            <person name="Min J."/>
            <person name="Wu Q."/>
            <person name="Cheng S."/>
            <person name="Ruan J."/>
            <person name="Wang M."/>
            <person name="Shi Z."/>
            <person name="Wen M."/>
            <person name="Liu B."/>
            <person name="Ren X."/>
            <person name="Zheng H."/>
            <person name="Dong D."/>
            <person name="Cook K."/>
            <person name="Shan G."/>
            <person name="Zhang H."/>
            <person name="Kosiol C."/>
            <person name="Xie X."/>
            <person name="Lu Z."/>
            <person name="Zheng H."/>
            <person name="Li Y."/>
            <person name="Steiner C.C."/>
            <person name="Lam T.T."/>
            <person name="Lin S."/>
            <person name="Zhang Q."/>
            <person name="Li G."/>
            <person name="Tian J."/>
            <person name="Gong T."/>
            <person name="Liu H."/>
            <person name="Zhang D."/>
            <person name="Fang L."/>
            <person name="Ye C."/>
            <person name="Zhang J."/>
            <person name="Hu W."/>
            <person name="Xu A."/>
            <person name="Ren Y."/>
            <person name="Zhang G."/>
            <person name="Bruford M.W."/>
            <person name="Li Q."/>
            <person name="Ma L."/>
            <person name="Guo Y."/>
            <person name="An N."/>
            <person name="Hu Y."/>
            <person name="Zheng Y."/>
            <person name="Shi Y."/>
            <person name="Li Z."/>
            <person name="Liu Q."/>
            <person name="Chen Y."/>
            <person name="Zhao J."/>
            <person name="Qu N."/>
            <person name="Zhao S."/>
            <person name="Tian F."/>
            <person name="Wang X."/>
            <person name="Wang H."/>
            <person name="Xu L."/>
            <person name="Liu X."/>
            <person name="Vinar T."/>
            <person name="Wang Y."/>
            <person name="Lam T.W."/>
            <person name="Yiu S.M."/>
            <person name="Liu S."/>
            <person name="Zhang H."/>
            <person name="Li D."/>
            <person name="Huang Y."/>
            <person name="Wang X."/>
            <person name="Yang G."/>
            <person name="Jiang Z."/>
            <person name="Wang J."/>
            <person name="Qin N."/>
            <person name="Li L."/>
            <person name="Li J."/>
            <person name="Bolund L."/>
            <person name="Kristiansen K."/>
            <person name="Wong G.K."/>
            <person name="Olson M."/>
            <person name="Zhang X."/>
            <person name="Li S."/>
            <person name="Yang H."/>
            <person name="Wang J."/>
            <person name="Wang J."/>
        </authorList>
    </citation>
    <scope>NUCLEOTIDE SEQUENCE [LARGE SCALE GENOMIC DNA]</scope>
</reference>
<protein>
    <recommendedName>
        <fullName evidence="2">Myb/SANT-like DNA-binding domain-containing protein</fullName>
    </recommendedName>
</protein>
<feature type="region of interest" description="Disordered" evidence="1">
    <location>
        <begin position="58"/>
        <end position="138"/>
    </location>
</feature>
<evidence type="ECO:0000313" key="4">
    <source>
        <dbReference type="Proteomes" id="UP000008912"/>
    </source>
</evidence>
<reference evidence="3" key="2">
    <citation type="submission" date="2025-08" db="UniProtKB">
        <authorList>
            <consortium name="Ensembl"/>
        </authorList>
    </citation>
    <scope>IDENTIFICATION</scope>
</reference>
<feature type="compositionally biased region" description="Basic and acidic residues" evidence="1">
    <location>
        <begin position="104"/>
        <end position="114"/>
    </location>
</feature>
<proteinExistence type="predicted"/>
<feature type="domain" description="Myb/SANT-like DNA-binding" evidence="2">
    <location>
        <begin position="1"/>
        <end position="33"/>
    </location>
</feature>
<evidence type="ECO:0000313" key="3">
    <source>
        <dbReference type="Ensembl" id="ENSAMEP00000026945.1"/>
    </source>
</evidence>
<evidence type="ECO:0000259" key="2">
    <source>
        <dbReference type="Pfam" id="PF13837"/>
    </source>
</evidence>
<dbReference type="InParanoid" id="A0A7N5JL11"/>
<keyword evidence="4" id="KW-1185">Reference proteome</keyword>
<name>A0A7N5JL11_AILME</name>
<dbReference type="Ensembl" id="ENSAMET00000037389.1">
    <property type="protein sequence ID" value="ENSAMEP00000026945.1"/>
    <property type="gene ID" value="ENSAMEG00000023573.1"/>
</dbReference>
<dbReference type="GeneTree" id="ENSGT00960000192108"/>
<organism evidence="3 4">
    <name type="scientific">Ailuropoda melanoleuca</name>
    <name type="common">Giant panda</name>
    <dbReference type="NCBI Taxonomy" id="9646"/>
    <lineage>
        <taxon>Eukaryota</taxon>
        <taxon>Metazoa</taxon>
        <taxon>Chordata</taxon>
        <taxon>Craniata</taxon>
        <taxon>Vertebrata</taxon>
        <taxon>Euteleostomi</taxon>
        <taxon>Mammalia</taxon>
        <taxon>Eutheria</taxon>
        <taxon>Laurasiatheria</taxon>
        <taxon>Carnivora</taxon>
        <taxon>Caniformia</taxon>
        <taxon>Ursidae</taxon>
        <taxon>Ailuropoda</taxon>
    </lineage>
</organism>
<reference evidence="3" key="3">
    <citation type="submission" date="2025-09" db="UniProtKB">
        <authorList>
            <consortium name="Ensembl"/>
        </authorList>
    </citation>
    <scope>IDENTIFICATION</scope>
</reference>